<proteinExistence type="predicted"/>
<organism evidence="5 6">
    <name type="scientific">Roseateles rivi</name>
    <dbReference type="NCBI Taxonomy" id="3299028"/>
    <lineage>
        <taxon>Bacteria</taxon>
        <taxon>Pseudomonadati</taxon>
        <taxon>Pseudomonadota</taxon>
        <taxon>Betaproteobacteria</taxon>
        <taxon>Burkholderiales</taxon>
        <taxon>Sphaerotilaceae</taxon>
        <taxon>Roseateles</taxon>
    </lineage>
</organism>
<dbReference type="InterPro" id="IPR002654">
    <property type="entry name" value="Glyco_trans_25"/>
</dbReference>
<evidence type="ECO:0000256" key="1">
    <source>
        <dbReference type="ARBA" id="ARBA00005068"/>
    </source>
</evidence>
<feature type="domain" description="Glycosyl transferase family 25" evidence="4">
    <location>
        <begin position="6"/>
        <end position="182"/>
    </location>
</feature>
<accession>A0ABW7FY31</accession>
<evidence type="ECO:0000313" key="6">
    <source>
        <dbReference type="Proteomes" id="UP001606099"/>
    </source>
</evidence>
<keyword evidence="3" id="KW-0448">Lipopolysaccharide biosynthesis</keyword>
<evidence type="ECO:0000256" key="3">
    <source>
        <dbReference type="ARBA" id="ARBA00022985"/>
    </source>
</evidence>
<dbReference type="Pfam" id="PF01755">
    <property type="entry name" value="Glyco_transf_25"/>
    <property type="match status" value="1"/>
</dbReference>
<evidence type="ECO:0000259" key="4">
    <source>
        <dbReference type="Pfam" id="PF01755"/>
    </source>
</evidence>
<name>A0ABW7FY31_9BURK</name>
<evidence type="ECO:0000256" key="2">
    <source>
        <dbReference type="ARBA" id="ARBA00005222"/>
    </source>
</evidence>
<sequence>MSCTVPIYLINLPRDTQRLAVMAQQLHALQLPFHQVQAVYGKDLSEAQQEQLYDAAANAARYHQVMTLGEIGCYASHLAVWQQLADGSAPLAMVLEDDVLLLPQLPAVLESLAQLPPRWDMIKLVGREREKPWQRWTLQAPAVGTDLIRYHRPPSLTGAYLLSRDGAIKLLAAHSRFYRPIDVDLRHWWRSGLRLYGLWPYPVSLGDESLVSTIGQRELGQWWARRWRKALGQWTYTLRNAWANLHLSRQGNPFPELERNDAP</sequence>
<dbReference type="RefSeq" id="WP_394462210.1">
    <property type="nucleotide sequence ID" value="NZ_JBIGHZ010000005.1"/>
</dbReference>
<dbReference type="EMBL" id="JBIGHZ010000005">
    <property type="protein sequence ID" value="MFG6449221.1"/>
    <property type="molecule type" value="Genomic_DNA"/>
</dbReference>
<comment type="pathway">
    <text evidence="1">Bacterial outer membrane biogenesis; lipooligosaccharide biosynthesis.</text>
</comment>
<gene>
    <name evidence="5" type="ORF">ACG0Z6_13365</name>
</gene>
<evidence type="ECO:0000313" key="5">
    <source>
        <dbReference type="EMBL" id="MFG6449221.1"/>
    </source>
</evidence>
<keyword evidence="6" id="KW-1185">Reference proteome</keyword>
<comment type="pathway">
    <text evidence="2">Glycan metabolism; lacto-N-neotetraose biosynthesis.</text>
</comment>
<dbReference type="Proteomes" id="UP001606099">
    <property type="component" value="Unassembled WGS sequence"/>
</dbReference>
<reference evidence="5 6" key="1">
    <citation type="submission" date="2024-08" db="EMBL/GenBank/DDBJ databases">
        <authorList>
            <person name="Lu H."/>
        </authorList>
    </citation>
    <scope>NUCLEOTIDE SEQUENCE [LARGE SCALE GENOMIC DNA]</scope>
    <source>
        <strain evidence="5 6">BYS180W</strain>
    </source>
</reference>
<protein>
    <submittedName>
        <fullName evidence="5">Glycosyltransferase family 25 protein</fullName>
    </submittedName>
</protein>
<dbReference type="CDD" id="cd06532">
    <property type="entry name" value="Glyco_transf_25"/>
    <property type="match status" value="1"/>
</dbReference>
<comment type="caution">
    <text evidence="5">The sequence shown here is derived from an EMBL/GenBank/DDBJ whole genome shotgun (WGS) entry which is preliminary data.</text>
</comment>